<feature type="region of interest" description="Disordered" evidence="1">
    <location>
        <begin position="19"/>
        <end position="38"/>
    </location>
</feature>
<gene>
    <name evidence="2" type="ORF">GGX14DRAFT_560972</name>
</gene>
<keyword evidence="3" id="KW-1185">Reference proteome</keyword>
<dbReference type="AlphaFoldDB" id="A0AAD6VSK0"/>
<proteinExistence type="predicted"/>
<name>A0AAD6VSK0_9AGAR</name>
<accession>A0AAD6VSK0</accession>
<evidence type="ECO:0000313" key="2">
    <source>
        <dbReference type="EMBL" id="KAJ7218624.1"/>
    </source>
</evidence>
<dbReference type="EMBL" id="JARJCW010000012">
    <property type="protein sequence ID" value="KAJ7218624.1"/>
    <property type="molecule type" value="Genomic_DNA"/>
</dbReference>
<evidence type="ECO:0000256" key="1">
    <source>
        <dbReference type="SAM" id="MobiDB-lite"/>
    </source>
</evidence>
<comment type="caution">
    <text evidence="2">The sequence shown here is derived from an EMBL/GenBank/DDBJ whole genome shotgun (WGS) entry which is preliminary data.</text>
</comment>
<dbReference type="Proteomes" id="UP001219525">
    <property type="component" value="Unassembled WGS sequence"/>
</dbReference>
<reference evidence="2" key="1">
    <citation type="submission" date="2023-03" db="EMBL/GenBank/DDBJ databases">
        <title>Massive genome expansion in bonnet fungi (Mycena s.s.) driven by repeated elements and novel gene families across ecological guilds.</title>
        <authorList>
            <consortium name="Lawrence Berkeley National Laboratory"/>
            <person name="Harder C.B."/>
            <person name="Miyauchi S."/>
            <person name="Viragh M."/>
            <person name="Kuo A."/>
            <person name="Thoen E."/>
            <person name="Andreopoulos B."/>
            <person name="Lu D."/>
            <person name="Skrede I."/>
            <person name="Drula E."/>
            <person name="Henrissat B."/>
            <person name="Morin E."/>
            <person name="Kohler A."/>
            <person name="Barry K."/>
            <person name="LaButti K."/>
            <person name="Morin E."/>
            <person name="Salamov A."/>
            <person name="Lipzen A."/>
            <person name="Mereny Z."/>
            <person name="Hegedus B."/>
            <person name="Baldrian P."/>
            <person name="Stursova M."/>
            <person name="Weitz H."/>
            <person name="Taylor A."/>
            <person name="Grigoriev I.V."/>
            <person name="Nagy L.G."/>
            <person name="Martin F."/>
            <person name="Kauserud H."/>
        </authorList>
    </citation>
    <scope>NUCLEOTIDE SEQUENCE</scope>
    <source>
        <strain evidence="2">9144</strain>
    </source>
</reference>
<organism evidence="2 3">
    <name type="scientific">Mycena pura</name>
    <dbReference type="NCBI Taxonomy" id="153505"/>
    <lineage>
        <taxon>Eukaryota</taxon>
        <taxon>Fungi</taxon>
        <taxon>Dikarya</taxon>
        <taxon>Basidiomycota</taxon>
        <taxon>Agaricomycotina</taxon>
        <taxon>Agaricomycetes</taxon>
        <taxon>Agaricomycetidae</taxon>
        <taxon>Agaricales</taxon>
        <taxon>Marasmiineae</taxon>
        <taxon>Mycenaceae</taxon>
        <taxon>Mycena</taxon>
    </lineage>
</organism>
<sequence length="307" mass="33682">MSTQPTAFAALLQGLANAAKSAENAAAAPPPSSKPLIDVSSSDLAPLVQLRREHQTQEERMVVRTYKASGTYKNHKTGEEKPLTERQILAQQMQGIVRRDQERASTGLNRTVRWTGTASVASSAAAKTGNAANAELAAGGRAKEAMKRRRTIFGKAKCIARVAEAGVGIASQLAADVYGFVMLGSEIFLARVVTMYSKNVLVQLYQHSYRRQFKLNNRNFAALGTLRFAHLPSNSFLFLLPQGKDAEAVTVFRDHVEIGVKAQQIFEEFRAEKELLAKAVASLNTVRRRGKANVNILEIEEEEEPEE</sequence>
<evidence type="ECO:0000313" key="3">
    <source>
        <dbReference type="Proteomes" id="UP001219525"/>
    </source>
</evidence>
<protein>
    <submittedName>
        <fullName evidence="2">Uncharacterized protein</fullName>
    </submittedName>
</protein>